<dbReference type="AlphaFoldDB" id="A0A0M3ATH3"/>
<name>A0A0M3ATH3_9SPHN</name>
<dbReference type="RefSeq" id="WP_046763435.1">
    <property type="nucleotide sequence ID" value="NZ_LBIC01000004.1"/>
</dbReference>
<dbReference type="InterPro" id="IPR004919">
    <property type="entry name" value="GmrSD_N"/>
</dbReference>
<protein>
    <recommendedName>
        <fullName evidence="1">GmrSD restriction endonucleases N-terminal domain-containing protein</fullName>
    </recommendedName>
</protein>
<dbReference type="STRING" id="56193.YP76_09840"/>
<dbReference type="PATRIC" id="fig|56193.3.peg.2044"/>
<dbReference type="PANTHER" id="PTHR39639:SF1">
    <property type="entry name" value="DUF262 DOMAIN-CONTAINING PROTEIN"/>
    <property type="match status" value="1"/>
</dbReference>
<dbReference type="Pfam" id="PF03235">
    <property type="entry name" value="GmrSD_N"/>
    <property type="match status" value="1"/>
</dbReference>
<feature type="domain" description="GmrSD restriction endonucleases N-terminal" evidence="1">
    <location>
        <begin position="53"/>
        <end position="194"/>
    </location>
</feature>
<proteinExistence type="predicted"/>
<gene>
    <name evidence="2" type="ORF">YP76_09840</name>
</gene>
<dbReference type="Proteomes" id="UP000033874">
    <property type="component" value="Unassembled WGS sequence"/>
</dbReference>
<keyword evidence="3" id="KW-1185">Reference proteome</keyword>
<organism evidence="2 3">
    <name type="scientific">Sphingobium chungbukense</name>
    <dbReference type="NCBI Taxonomy" id="56193"/>
    <lineage>
        <taxon>Bacteria</taxon>
        <taxon>Pseudomonadati</taxon>
        <taxon>Pseudomonadota</taxon>
        <taxon>Alphaproteobacteria</taxon>
        <taxon>Sphingomonadales</taxon>
        <taxon>Sphingomonadaceae</taxon>
        <taxon>Sphingobium</taxon>
    </lineage>
</organism>
<sequence>MASENDDILDYDDFTEGSDDYRVTPADFADIFVIPSDWNVSTLRGELDEIVDLDPAFQRRSVWSLAAKSKFIESLILGIPIPQILLAESHEQRNHYLVLDGKQRLLTIKEFFQGRLSDGVKFRLTGLNDLSRLNGRDWDGIVIDFPKDARAIDAAQIRTAIIRGWRNDNILYEIFHRLNSGSVRLSPMELRMALVRGPFIASVVRKTSEEAAIQAMLGLRVPDKRMRDVEIAIRHMAFNDGRVVYAGNLKEFLDEYCRLRNVDYARQGENLSDLDELNAAIAIGLEAFGPKFFSRRYLPDESKFDRPFNRAAFDVIAGSLVNRAVQDAVRKKPESFVKLWQQACDDANFRRAIEVTTKSIDATRERFTTWYGFIKKAITLIYLFL</sequence>
<comment type="caution">
    <text evidence="2">The sequence shown here is derived from an EMBL/GenBank/DDBJ whole genome shotgun (WGS) entry which is preliminary data.</text>
</comment>
<dbReference type="EMBL" id="LBIC01000004">
    <property type="protein sequence ID" value="KKW92231.1"/>
    <property type="molecule type" value="Genomic_DNA"/>
</dbReference>
<evidence type="ECO:0000313" key="2">
    <source>
        <dbReference type="EMBL" id="KKW92231.1"/>
    </source>
</evidence>
<reference evidence="2 3" key="1">
    <citation type="submission" date="2015-04" db="EMBL/GenBank/DDBJ databases">
        <title>Genome sequence of aromatic hydrocarbons-degrading Sphingobium chungbukense DJ77.</title>
        <authorList>
            <person name="Kim Y.-C."/>
            <person name="Chae J.-C."/>
        </authorList>
    </citation>
    <scope>NUCLEOTIDE SEQUENCE [LARGE SCALE GENOMIC DNA]</scope>
    <source>
        <strain evidence="2 3">DJ77</strain>
    </source>
</reference>
<dbReference type="PANTHER" id="PTHR39639">
    <property type="entry name" value="CHROMOSOME 16, WHOLE GENOME SHOTGUN SEQUENCE"/>
    <property type="match status" value="1"/>
</dbReference>
<accession>A0A0M3ATH3</accession>
<evidence type="ECO:0000259" key="1">
    <source>
        <dbReference type="Pfam" id="PF03235"/>
    </source>
</evidence>
<evidence type="ECO:0000313" key="3">
    <source>
        <dbReference type="Proteomes" id="UP000033874"/>
    </source>
</evidence>